<gene>
    <name evidence="11" type="primary">cyclin d2</name>
    <name evidence="11" type="ORF">L195_g018029</name>
</gene>
<evidence type="ECO:0000256" key="7">
    <source>
        <dbReference type="RuleBase" id="RU000383"/>
    </source>
</evidence>
<feature type="domain" description="Cyclin C-terminal" evidence="10">
    <location>
        <begin position="209"/>
        <end position="330"/>
    </location>
</feature>
<name>A0A2K3MVJ2_TRIPR</name>
<feature type="domain" description="Cyclin-like" evidence="9">
    <location>
        <begin position="112"/>
        <end position="200"/>
    </location>
</feature>
<dbReference type="InterPro" id="IPR039361">
    <property type="entry name" value="Cyclin"/>
</dbReference>
<dbReference type="STRING" id="57577.A0A2K3MVJ2"/>
<dbReference type="CDD" id="cd20544">
    <property type="entry name" value="CYCLIN_AtCycD-like_rpt2"/>
    <property type="match status" value="1"/>
</dbReference>
<evidence type="ECO:0000256" key="2">
    <source>
        <dbReference type="ARBA" id="ARBA00011177"/>
    </source>
</evidence>
<organism evidence="11 12">
    <name type="scientific">Trifolium pratense</name>
    <name type="common">Red clover</name>
    <dbReference type="NCBI Taxonomy" id="57577"/>
    <lineage>
        <taxon>Eukaryota</taxon>
        <taxon>Viridiplantae</taxon>
        <taxon>Streptophyta</taxon>
        <taxon>Embryophyta</taxon>
        <taxon>Tracheophyta</taxon>
        <taxon>Spermatophyta</taxon>
        <taxon>Magnoliopsida</taxon>
        <taxon>eudicotyledons</taxon>
        <taxon>Gunneridae</taxon>
        <taxon>Pentapetalae</taxon>
        <taxon>rosids</taxon>
        <taxon>fabids</taxon>
        <taxon>Fabales</taxon>
        <taxon>Fabaceae</taxon>
        <taxon>Papilionoideae</taxon>
        <taxon>50 kb inversion clade</taxon>
        <taxon>NPAAA clade</taxon>
        <taxon>Hologalegina</taxon>
        <taxon>IRL clade</taxon>
        <taxon>Trifolieae</taxon>
        <taxon>Trifolium</taxon>
    </lineage>
</organism>
<dbReference type="PANTHER" id="PTHR10177">
    <property type="entry name" value="CYCLINS"/>
    <property type="match status" value="1"/>
</dbReference>
<evidence type="ECO:0000256" key="3">
    <source>
        <dbReference type="ARBA" id="ARBA00022618"/>
    </source>
</evidence>
<dbReference type="InterPro" id="IPR048258">
    <property type="entry name" value="Cyclins_cyclin-box"/>
</dbReference>
<evidence type="ECO:0000313" key="11">
    <source>
        <dbReference type="EMBL" id="PNX94848.1"/>
    </source>
</evidence>
<comment type="subunit">
    <text evidence="2">Interacts with the CDC2 protein kinase to form a serine/threonine kinase holoenzyme complex also known as maturation promoting factor (MPF). The cyclin subunit imparts substrate specificity to the complex.</text>
</comment>
<dbReference type="Gramene" id="Tp57577_TGAC_v2_mRNA29311">
    <property type="protein sequence ID" value="Tp57577_TGAC_v2_mRNA29311"/>
    <property type="gene ID" value="Tp57577_TGAC_v2_gene28354"/>
</dbReference>
<evidence type="ECO:0000256" key="6">
    <source>
        <dbReference type="ARBA" id="ARBA00032263"/>
    </source>
</evidence>
<keyword evidence="5" id="KW-0131">Cell cycle</keyword>
<evidence type="ECO:0000313" key="12">
    <source>
        <dbReference type="Proteomes" id="UP000236291"/>
    </source>
</evidence>
<dbReference type="Proteomes" id="UP000236291">
    <property type="component" value="Unassembled WGS sequence"/>
</dbReference>
<dbReference type="InterPro" id="IPR004367">
    <property type="entry name" value="Cyclin_C-dom"/>
</dbReference>
<dbReference type="InterPro" id="IPR013763">
    <property type="entry name" value="Cyclin-like_dom"/>
</dbReference>
<proteinExistence type="inferred from homology"/>
<dbReference type="SUPFAM" id="SSF47954">
    <property type="entry name" value="Cyclin-like"/>
    <property type="match status" value="2"/>
</dbReference>
<evidence type="ECO:0000256" key="1">
    <source>
        <dbReference type="ARBA" id="ARBA00009065"/>
    </source>
</evidence>
<dbReference type="SMART" id="SM01332">
    <property type="entry name" value="Cyclin_C"/>
    <property type="match status" value="1"/>
</dbReference>
<dbReference type="GO" id="GO:0051301">
    <property type="term" value="P:cell division"/>
    <property type="evidence" value="ECO:0007669"/>
    <property type="project" value="UniProtKB-KW"/>
</dbReference>
<reference evidence="11 12" key="2">
    <citation type="journal article" date="2017" name="Front. Plant Sci.">
        <title>Gene Classification and Mining of Molecular Markers Useful in Red Clover (Trifolium pratense) Breeding.</title>
        <authorList>
            <person name="Istvanek J."/>
            <person name="Dluhosova J."/>
            <person name="Dluhos P."/>
            <person name="Patkova L."/>
            <person name="Nedelnik J."/>
            <person name="Repkova J."/>
        </authorList>
    </citation>
    <scope>NUCLEOTIDE SEQUENCE [LARGE SCALE GENOMIC DNA]</scope>
    <source>
        <strain evidence="12">cv. Tatra</strain>
        <tissue evidence="11">Young leaves</tissue>
    </source>
</reference>
<evidence type="ECO:0000259" key="10">
    <source>
        <dbReference type="SMART" id="SM01332"/>
    </source>
</evidence>
<dbReference type="InterPro" id="IPR036915">
    <property type="entry name" value="Cyclin-like_sf"/>
</dbReference>
<accession>A0A2K3MVJ2</accession>
<dbReference type="FunFam" id="1.10.472.10:FF:000060">
    <property type="entry name" value="D6-type cyclin"/>
    <property type="match status" value="1"/>
</dbReference>
<dbReference type="EMBL" id="ASHM01012885">
    <property type="protein sequence ID" value="PNX94848.1"/>
    <property type="molecule type" value="Genomic_DNA"/>
</dbReference>
<dbReference type="PROSITE" id="PS00292">
    <property type="entry name" value="CYCLINS"/>
    <property type="match status" value="1"/>
</dbReference>
<evidence type="ECO:0000256" key="5">
    <source>
        <dbReference type="ARBA" id="ARBA00023306"/>
    </source>
</evidence>
<dbReference type="SMART" id="SM00385">
    <property type="entry name" value="CYCLIN"/>
    <property type="match status" value="1"/>
</dbReference>
<feature type="compositionally biased region" description="Polar residues" evidence="8">
    <location>
        <begin position="347"/>
        <end position="364"/>
    </location>
</feature>
<evidence type="ECO:0000256" key="8">
    <source>
        <dbReference type="SAM" id="MobiDB-lite"/>
    </source>
</evidence>
<dbReference type="CDD" id="cd20543">
    <property type="entry name" value="CYCLIN_AtCycD-like_rpt1"/>
    <property type="match status" value="1"/>
</dbReference>
<protein>
    <recommendedName>
        <fullName evidence="6">B-like cyclin</fullName>
    </recommendedName>
</protein>
<reference evidence="11 12" key="1">
    <citation type="journal article" date="2014" name="Am. J. Bot.">
        <title>Genome assembly and annotation for red clover (Trifolium pratense; Fabaceae).</title>
        <authorList>
            <person name="Istvanek J."/>
            <person name="Jaros M."/>
            <person name="Krenek A."/>
            <person name="Repkova J."/>
        </authorList>
    </citation>
    <scope>NUCLEOTIDE SEQUENCE [LARGE SCALE GENOMIC DNA]</scope>
    <source>
        <strain evidence="12">cv. Tatra</strain>
        <tissue evidence="11">Young leaves</tissue>
    </source>
</reference>
<feature type="region of interest" description="Disordered" evidence="8">
    <location>
        <begin position="340"/>
        <end position="371"/>
    </location>
</feature>
<comment type="similarity">
    <text evidence="1">Belongs to the cyclin family. Cyclin D subfamily.</text>
</comment>
<comment type="caution">
    <text evidence="11">The sequence shown here is derived from an EMBL/GenBank/DDBJ whole genome shotgun (WGS) entry which is preliminary data.</text>
</comment>
<dbReference type="FunFam" id="1.10.472.10:FF:000040">
    <property type="entry name" value="D6-type cyclin"/>
    <property type="match status" value="1"/>
</dbReference>
<keyword evidence="4 7" id="KW-0195">Cyclin</keyword>
<evidence type="ECO:0000259" key="9">
    <source>
        <dbReference type="SMART" id="SM00385"/>
    </source>
</evidence>
<dbReference type="Pfam" id="PF00134">
    <property type="entry name" value="Cyclin_N"/>
    <property type="match status" value="1"/>
</dbReference>
<keyword evidence="3" id="KW-0132">Cell division</keyword>
<evidence type="ECO:0000256" key="4">
    <source>
        <dbReference type="ARBA" id="ARBA00023127"/>
    </source>
</evidence>
<sequence>MAPPSFDFASLFCQEDSSIFDENDFGGPNSFEMFDESWKDECDPYLNQITQFDDSTQQFNEPIFALVPPPLLSDESLKDLVANECHHLPASDYVNRLKYGDLDLQDRMEAVDWIEKVGVHFGFGPLCLYLAVSFMDRFLSVVEILKERTWSIQLLAVGCLYLAAKIDETVVPPTVDMQMEEKKYLFDNKTMLKMELMVLSTLKWRMQGITPFSYIDYFLNKVNGDQGPIGDSVLQSFQLIQSTARGIDFIQFRPSEIAAAVAVTLSVKGENQTERAVSLLIEYVEKEKVMKCIEMIQQLSSSSTDSAKDTTNVANASSEYFSHVSQNPIDVLEDMCLNYKSDDDNNKNATTSTQANSAHNSPQAKRQKPNI</sequence>
<dbReference type="Pfam" id="PF02984">
    <property type="entry name" value="Cyclin_C"/>
    <property type="match status" value="1"/>
</dbReference>
<dbReference type="AlphaFoldDB" id="A0A2K3MVJ2"/>
<dbReference type="InterPro" id="IPR006671">
    <property type="entry name" value="Cyclin_N"/>
</dbReference>
<dbReference type="Gene3D" id="1.10.472.10">
    <property type="entry name" value="Cyclin-like"/>
    <property type="match status" value="2"/>
</dbReference>